<evidence type="ECO:0000256" key="3">
    <source>
        <dbReference type="SAM" id="MobiDB-lite"/>
    </source>
</evidence>
<dbReference type="GO" id="GO:0005737">
    <property type="term" value="C:cytoplasm"/>
    <property type="evidence" value="ECO:0007669"/>
    <property type="project" value="TreeGrafter"/>
</dbReference>
<evidence type="ECO:0000313" key="6">
    <source>
        <dbReference type="Proteomes" id="UP000076727"/>
    </source>
</evidence>
<dbReference type="GO" id="GO:0004386">
    <property type="term" value="F:helicase activity"/>
    <property type="evidence" value="ECO:0007669"/>
    <property type="project" value="UniProtKB-KW"/>
</dbReference>
<evidence type="ECO:0000313" key="5">
    <source>
        <dbReference type="EMBL" id="KZT69994.1"/>
    </source>
</evidence>
<keyword evidence="2" id="KW-0547">Nucleotide-binding</keyword>
<reference evidence="5 6" key="1">
    <citation type="journal article" date="2016" name="Mol. Biol. Evol.">
        <title>Comparative Genomics of Early-Diverging Mushroom-Forming Fungi Provides Insights into the Origins of Lignocellulose Decay Capabilities.</title>
        <authorList>
            <person name="Nagy L.G."/>
            <person name="Riley R."/>
            <person name="Tritt A."/>
            <person name="Adam C."/>
            <person name="Daum C."/>
            <person name="Floudas D."/>
            <person name="Sun H."/>
            <person name="Yadav J.S."/>
            <person name="Pangilinan J."/>
            <person name="Larsson K.H."/>
            <person name="Matsuura K."/>
            <person name="Barry K."/>
            <person name="Labutti K."/>
            <person name="Kuo R."/>
            <person name="Ohm R.A."/>
            <person name="Bhattacharya S.S."/>
            <person name="Shirouzu T."/>
            <person name="Yoshinaga Y."/>
            <person name="Martin F.M."/>
            <person name="Grigoriev I.V."/>
            <person name="Hibbett D.S."/>
        </authorList>
    </citation>
    <scope>NUCLEOTIDE SEQUENCE [LARGE SCALE GENOMIC DNA]</scope>
    <source>
        <strain evidence="5 6">L-15889</strain>
    </source>
</reference>
<feature type="region of interest" description="Disordered" evidence="3">
    <location>
        <begin position="246"/>
        <end position="301"/>
    </location>
</feature>
<dbReference type="OrthoDB" id="2320933at2759"/>
<dbReference type="GO" id="GO:0016787">
    <property type="term" value="F:hydrolase activity"/>
    <property type="evidence" value="ECO:0007669"/>
    <property type="project" value="UniProtKB-KW"/>
</dbReference>
<dbReference type="Proteomes" id="UP000076727">
    <property type="component" value="Unassembled WGS sequence"/>
</dbReference>
<dbReference type="PANTHER" id="PTHR44533:SF4">
    <property type="entry name" value="DEAD_H RNA HELICASE, PUTATIVE-RELATED"/>
    <property type="match status" value="1"/>
</dbReference>
<feature type="domain" description="DDX60-like winged helix" evidence="4">
    <location>
        <begin position="1"/>
        <end position="28"/>
    </location>
</feature>
<evidence type="ECO:0000256" key="2">
    <source>
        <dbReference type="ARBA" id="ARBA00022806"/>
    </source>
</evidence>
<dbReference type="InterPro" id="IPR052431">
    <property type="entry name" value="SKI2_subfamily_helicases"/>
</dbReference>
<feature type="compositionally biased region" description="Acidic residues" evidence="3">
    <location>
        <begin position="248"/>
        <end position="261"/>
    </location>
</feature>
<evidence type="ECO:0000259" key="4">
    <source>
        <dbReference type="Pfam" id="PF26076"/>
    </source>
</evidence>
<protein>
    <recommendedName>
        <fullName evidence="4">DDX60-like winged helix domain-containing protein</fullName>
    </recommendedName>
</protein>
<dbReference type="PANTHER" id="PTHR44533">
    <property type="entry name" value="DEAD/H RNA HELICASE, PUTATIVE-RELATED"/>
    <property type="match status" value="1"/>
</dbReference>
<accession>A0A165QVS6</accession>
<evidence type="ECO:0000256" key="1">
    <source>
        <dbReference type="ARBA" id="ARBA00022801"/>
    </source>
</evidence>
<gene>
    <name evidence="5" type="ORF">DAEQUDRAFT_750624</name>
</gene>
<organism evidence="5 6">
    <name type="scientific">Daedalea quercina L-15889</name>
    <dbReference type="NCBI Taxonomy" id="1314783"/>
    <lineage>
        <taxon>Eukaryota</taxon>
        <taxon>Fungi</taxon>
        <taxon>Dikarya</taxon>
        <taxon>Basidiomycota</taxon>
        <taxon>Agaricomycotina</taxon>
        <taxon>Agaricomycetes</taxon>
        <taxon>Polyporales</taxon>
        <taxon>Fomitopsis</taxon>
    </lineage>
</organism>
<dbReference type="STRING" id="1314783.A0A165QVS6"/>
<keyword evidence="6" id="KW-1185">Reference proteome</keyword>
<keyword evidence="2" id="KW-0347">Helicase</keyword>
<feature type="compositionally biased region" description="Basic and acidic residues" evidence="3">
    <location>
        <begin position="262"/>
        <end position="271"/>
    </location>
</feature>
<dbReference type="EMBL" id="KV429054">
    <property type="protein sequence ID" value="KZT69994.1"/>
    <property type="molecule type" value="Genomic_DNA"/>
</dbReference>
<keyword evidence="2" id="KW-0067">ATP-binding</keyword>
<dbReference type="AlphaFoldDB" id="A0A165QVS6"/>
<dbReference type="InterPro" id="IPR059032">
    <property type="entry name" value="WHD_DDX60"/>
</dbReference>
<proteinExistence type="predicted"/>
<dbReference type="Pfam" id="PF26076">
    <property type="entry name" value="WHD_DDX60"/>
    <property type="match status" value="1"/>
</dbReference>
<keyword evidence="1" id="KW-0378">Hydrolase</keyword>
<feature type="compositionally biased region" description="Acidic residues" evidence="3">
    <location>
        <begin position="285"/>
        <end position="295"/>
    </location>
</feature>
<name>A0A165QVS6_9APHY</name>
<sequence length="330" mass="37105">MRFNIDYLRRAGLLDAEGNPINLFGIASHLYYTEPGNLALSDQHSVKREFLVLLCHLFGRRYLPSIYSTDENLQQLIKKSPSMVALPPMPEDAKMVLDAHDSDILSTYTSYALAYATQHHATLGIDSRLPLSDLKSIPAYTTIQEGEIQRYHTVEELSRTSRDGLHLNQFAIPSMRIFTSHSSQQDESYILNAYILDFYIHGQPAAIKSANGIRDNDMWYLLDDFTLTLKSIRAGLGQLLLTASTEAVGDDEDEDEAPEDAYTEKEIKATGDGDGVEEGQAMEADQGDDSEDEDMELTRPAGVSDQDWTVYKLVSVVTTEFEEKFRMIWA</sequence>